<evidence type="ECO:0000256" key="7">
    <source>
        <dbReference type="SAM" id="Coils"/>
    </source>
</evidence>
<dbReference type="SMART" id="SM00355">
    <property type="entry name" value="ZnF_C2H2"/>
    <property type="match status" value="10"/>
</dbReference>
<evidence type="ECO:0000256" key="4">
    <source>
        <dbReference type="ARBA" id="ARBA00022833"/>
    </source>
</evidence>
<keyword evidence="3 6" id="KW-0863">Zinc-finger</keyword>
<keyword evidence="1" id="KW-0479">Metal-binding</keyword>
<accession>A0A1S4ENE8</accession>
<dbReference type="PROSITE" id="PS00028">
    <property type="entry name" value="ZINC_FINGER_C2H2_1"/>
    <property type="match status" value="9"/>
</dbReference>
<keyword evidence="9" id="KW-1185">Reference proteome</keyword>
<dbReference type="GO" id="GO:0005634">
    <property type="term" value="C:nucleus"/>
    <property type="evidence" value="ECO:0007669"/>
    <property type="project" value="TreeGrafter"/>
</dbReference>
<evidence type="ECO:0000256" key="2">
    <source>
        <dbReference type="ARBA" id="ARBA00022737"/>
    </source>
</evidence>
<dbReference type="SUPFAM" id="SSF57667">
    <property type="entry name" value="beta-beta-alpha zinc fingers"/>
    <property type="match status" value="6"/>
</dbReference>
<dbReference type="GO" id="GO:0000978">
    <property type="term" value="F:RNA polymerase II cis-regulatory region sequence-specific DNA binding"/>
    <property type="evidence" value="ECO:0007669"/>
    <property type="project" value="TreeGrafter"/>
</dbReference>
<dbReference type="InterPro" id="IPR036236">
    <property type="entry name" value="Znf_C2H2_sf"/>
</dbReference>
<feature type="domain" description="C2H2-type" evidence="8">
    <location>
        <begin position="49"/>
        <end position="77"/>
    </location>
</feature>
<evidence type="ECO:0000256" key="6">
    <source>
        <dbReference type="PROSITE-ProRule" id="PRU00042"/>
    </source>
</evidence>
<evidence type="ECO:0000313" key="12">
    <source>
        <dbReference type="RefSeq" id="XP_026686547.1"/>
    </source>
</evidence>
<evidence type="ECO:0000259" key="8">
    <source>
        <dbReference type="PROSITE" id="PS50157"/>
    </source>
</evidence>
<feature type="domain" description="C2H2-type" evidence="8">
    <location>
        <begin position="21"/>
        <end position="48"/>
    </location>
</feature>
<feature type="coiled-coil region" evidence="7">
    <location>
        <begin position="164"/>
        <end position="192"/>
    </location>
</feature>
<evidence type="ECO:0000313" key="10">
    <source>
        <dbReference type="RefSeq" id="XP_008482473.2"/>
    </source>
</evidence>
<evidence type="ECO:0000256" key="3">
    <source>
        <dbReference type="ARBA" id="ARBA00022771"/>
    </source>
</evidence>
<name>A0A1S4ENE8_DIACI</name>
<protein>
    <submittedName>
        <fullName evidence="10 11">Zinc finger protein 555-like isoform X2</fullName>
    </submittedName>
</protein>
<evidence type="ECO:0000256" key="1">
    <source>
        <dbReference type="ARBA" id="ARBA00022723"/>
    </source>
</evidence>
<reference evidence="10 11" key="1">
    <citation type="submission" date="2023-09" db="UniProtKB">
        <authorList>
            <consortium name="RefSeq"/>
        </authorList>
    </citation>
    <scope>IDENTIFICATION</scope>
</reference>
<feature type="domain" description="C2H2-type" evidence="8">
    <location>
        <begin position="318"/>
        <end position="345"/>
    </location>
</feature>
<keyword evidence="4" id="KW-0862">Zinc</keyword>
<evidence type="ECO:0000313" key="9">
    <source>
        <dbReference type="Proteomes" id="UP000079169"/>
    </source>
</evidence>
<gene>
    <name evidence="10 11 12" type="primary">LOC103519162</name>
</gene>
<dbReference type="PANTHER" id="PTHR24393">
    <property type="entry name" value="ZINC FINGER PROTEIN"/>
    <property type="match status" value="1"/>
</dbReference>
<evidence type="ECO:0000256" key="5">
    <source>
        <dbReference type="ARBA" id="ARBA00023242"/>
    </source>
</evidence>
<dbReference type="Gene3D" id="3.30.160.60">
    <property type="entry name" value="Classic Zinc Finger"/>
    <property type="match status" value="5"/>
</dbReference>
<feature type="domain" description="C2H2-type" evidence="8">
    <location>
        <begin position="80"/>
        <end position="107"/>
    </location>
</feature>
<dbReference type="RefSeq" id="XP_008482473.2">
    <property type="nucleotide sequence ID" value="XM_008484251.3"/>
</dbReference>
<proteinExistence type="predicted"/>
<sequence>MDHHQHEEQCMPHESQDERTYHCPLCSKQFSKLTTLKRHVGIHMKTQPVRCGYCGQFFLDLGRLNAHIRQRHTSNKKIYYKCDKCNKTYKSKYKFERHKNTHVTENSEYPCIYCRNMYKKVGLYKEHMKNAHGNKIITRNTTCGICHETHLVRDDIGANLIYICDACQEEMAAQESKTMRKEEEKLKEIAEKINTNLWTLDFCDHCFKFVGPEQELNIFRHCEVCDKSNNSYLLCWKCGFKTSVLNELKAHIKSHHFPKQPSICAVCGDTFKTNYNYFVHMRRHTGFKPYQCKTCNASYASMRVLQHHEITHSKTLKFPCINCGKYFTKLEYMIKHMKRHFNTNKPVCEICSQTMAHNQVLQRHMTLHFTQNKHPCNRCNASFSSMVQLSCHQIRAHGKQKQRFMCHRCGIINLKRKYHVYHLKYECGYTRTLPPELRRQFKHDIVYMDSHS</sequence>
<organism evidence="11">
    <name type="scientific">Diaphorina citri</name>
    <name type="common">Asian citrus psyllid</name>
    <dbReference type="NCBI Taxonomy" id="121845"/>
    <lineage>
        <taxon>Eukaryota</taxon>
        <taxon>Metazoa</taxon>
        <taxon>Ecdysozoa</taxon>
        <taxon>Arthropoda</taxon>
        <taxon>Hexapoda</taxon>
        <taxon>Insecta</taxon>
        <taxon>Pterygota</taxon>
        <taxon>Neoptera</taxon>
        <taxon>Paraneoptera</taxon>
        <taxon>Hemiptera</taxon>
        <taxon>Sternorrhyncha</taxon>
        <taxon>Psylloidea</taxon>
        <taxon>Psyllidae</taxon>
        <taxon>Diaphorininae</taxon>
        <taxon>Diaphorina</taxon>
    </lineage>
</organism>
<dbReference type="RefSeq" id="XP_017303705.1">
    <property type="nucleotide sequence ID" value="XM_017448216.2"/>
</dbReference>
<dbReference type="AlphaFoldDB" id="A0A1S4ENE8"/>
<feature type="domain" description="C2H2-type" evidence="8">
    <location>
        <begin position="374"/>
        <end position="402"/>
    </location>
</feature>
<dbReference type="KEGG" id="dci:103519162"/>
<keyword evidence="7" id="KW-0175">Coiled coil</keyword>
<dbReference type="GO" id="GO:0001228">
    <property type="term" value="F:DNA-binding transcription activator activity, RNA polymerase II-specific"/>
    <property type="evidence" value="ECO:0007669"/>
    <property type="project" value="TreeGrafter"/>
</dbReference>
<evidence type="ECO:0000313" key="11">
    <source>
        <dbReference type="RefSeq" id="XP_017303705.1"/>
    </source>
</evidence>
<dbReference type="InterPro" id="IPR013087">
    <property type="entry name" value="Znf_C2H2_type"/>
</dbReference>
<dbReference type="GO" id="GO:0008270">
    <property type="term" value="F:zinc ion binding"/>
    <property type="evidence" value="ECO:0007669"/>
    <property type="project" value="UniProtKB-KW"/>
</dbReference>
<keyword evidence="5" id="KW-0539">Nucleus</keyword>
<dbReference type="PANTHER" id="PTHR24393:SF34">
    <property type="entry name" value="PR_SET DOMAIN 13"/>
    <property type="match status" value="1"/>
</dbReference>
<dbReference type="PROSITE" id="PS50157">
    <property type="entry name" value="ZINC_FINGER_C2H2_2"/>
    <property type="match status" value="7"/>
</dbReference>
<feature type="domain" description="C2H2-type" evidence="8">
    <location>
        <begin position="290"/>
        <end position="317"/>
    </location>
</feature>
<dbReference type="Proteomes" id="UP000079169">
    <property type="component" value="Unplaced"/>
</dbReference>
<dbReference type="RefSeq" id="XP_026686547.1">
    <property type="nucleotide sequence ID" value="XM_026830746.1"/>
</dbReference>
<dbReference type="GeneID" id="103519162"/>
<dbReference type="Pfam" id="PF00096">
    <property type="entry name" value="zf-C2H2"/>
    <property type="match status" value="3"/>
</dbReference>
<keyword evidence="2" id="KW-0677">Repeat</keyword>
<feature type="domain" description="C2H2-type" evidence="8">
    <location>
        <begin position="262"/>
        <end position="289"/>
    </location>
</feature>